<accession>A0A7J6EL22</accession>
<keyword evidence="1" id="KW-0472">Membrane</keyword>
<dbReference type="InterPro" id="IPR020095">
    <property type="entry name" value="PsdUridine_synth_TruA_C"/>
</dbReference>
<sequence length="149" mass="16919">MNVNVILKSQIHGNELSIKNQPCPAEAARNIVKKKKNVKSRYTELCNAVCFGGVCYWCMKQDSIEMILSFDMSSEEFAGAWKNNEILMEVFEDDIRSFLYHQVRLLVGVLKAVGTGDITIADGELLFYGFVLLLLIINFLDVLILFEMD</sequence>
<dbReference type="Gene3D" id="3.30.70.660">
    <property type="entry name" value="Pseudouridine synthase I, catalytic domain, C-terminal subdomain"/>
    <property type="match status" value="1"/>
</dbReference>
<name>A0A7J6EL22_CANSA</name>
<dbReference type="AlphaFoldDB" id="A0A7J6EL22"/>
<dbReference type="EMBL" id="JAATIP010000218">
    <property type="protein sequence ID" value="KAF4359145.1"/>
    <property type="molecule type" value="Genomic_DNA"/>
</dbReference>
<evidence type="ECO:0000259" key="2">
    <source>
        <dbReference type="Pfam" id="PF01416"/>
    </source>
</evidence>
<dbReference type="Pfam" id="PF01416">
    <property type="entry name" value="PseudoU_synth_1"/>
    <property type="match status" value="1"/>
</dbReference>
<reference evidence="4 5" key="1">
    <citation type="journal article" date="2020" name="bioRxiv">
        <title>Sequence and annotation of 42 cannabis genomes reveals extensive copy number variation in cannabinoid synthesis and pathogen resistance genes.</title>
        <authorList>
            <person name="Mckernan K.J."/>
            <person name="Helbert Y."/>
            <person name="Kane L.T."/>
            <person name="Ebling H."/>
            <person name="Zhang L."/>
            <person name="Liu B."/>
            <person name="Eaton Z."/>
            <person name="Mclaughlin S."/>
            <person name="Kingan S."/>
            <person name="Baybayan P."/>
            <person name="Concepcion G."/>
            <person name="Jordan M."/>
            <person name="Riva A."/>
            <person name="Barbazuk W."/>
            <person name="Harkins T."/>
        </authorList>
    </citation>
    <scope>NUCLEOTIDE SEQUENCE [LARGE SCALE GENOMIC DNA]</scope>
    <source>
        <strain evidence="5">cv. Jamaican Lion 4</strain>
        <strain evidence="4">Mother</strain>
        <tissue evidence="4">Leaf</tissue>
    </source>
</reference>
<dbReference type="GO" id="GO:0001522">
    <property type="term" value="P:pseudouridine synthesis"/>
    <property type="evidence" value="ECO:0007669"/>
    <property type="project" value="InterPro"/>
</dbReference>
<evidence type="ECO:0000256" key="1">
    <source>
        <dbReference type="SAM" id="Phobius"/>
    </source>
</evidence>
<evidence type="ECO:0000313" key="5">
    <source>
        <dbReference type="Proteomes" id="UP000525078"/>
    </source>
</evidence>
<protein>
    <recommendedName>
        <fullName evidence="2">Pseudouridine synthase I TruA alpha/beta domain-containing protein</fullName>
    </recommendedName>
</protein>
<dbReference type="GO" id="GO:0009982">
    <property type="term" value="F:pseudouridine synthase activity"/>
    <property type="evidence" value="ECO:0007669"/>
    <property type="project" value="InterPro"/>
</dbReference>
<dbReference type="Proteomes" id="UP000525078">
    <property type="component" value="Unassembled WGS sequence"/>
</dbReference>
<organism evidence="4 5">
    <name type="scientific">Cannabis sativa</name>
    <name type="common">Hemp</name>
    <name type="synonym">Marijuana</name>
    <dbReference type="NCBI Taxonomy" id="3483"/>
    <lineage>
        <taxon>Eukaryota</taxon>
        <taxon>Viridiplantae</taxon>
        <taxon>Streptophyta</taxon>
        <taxon>Embryophyta</taxon>
        <taxon>Tracheophyta</taxon>
        <taxon>Spermatophyta</taxon>
        <taxon>Magnoliopsida</taxon>
        <taxon>eudicotyledons</taxon>
        <taxon>Gunneridae</taxon>
        <taxon>Pentapetalae</taxon>
        <taxon>rosids</taxon>
        <taxon>fabids</taxon>
        <taxon>Rosales</taxon>
        <taxon>Cannabaceae</taxon>
        <taxon>Cannabis</taxon>
    </lineage>
</organism>
<keyword evidence="1" id="KW-1133">Transmembrane helix</keyword>
<dbReference type="GO" id="GO:0003723">
    <property type="term" value="F:RNA binding"/>
    <property type="evidence" value="ECO:0007669"/>
    <property type="project" value="InterPro"/>
</dbReference>
<comment type="caution">
    <text evidence="4">The sequence shown here is derived from an EMBL/GenBank/DDBJ whole genome shotgun (WGS) entry which is preliminary data.</text>
</comment>
<feature type="transmembrane region" description="Helical" evidence="1">
    <location>
        <begin position="125"/>
        <end position="146"/>
    </location>
</feature>
<evidence type="ECO:0000313" key="3">
    <source>
        <dbReference type="EMBL" id="KAF4359145.1"/>
    </source>
</evidence>
<dbReference type="InterPro" id="IPR020097">
    <property type="entry name" value="PsdUridine_synth_TruA_a/b_dom"/>
</dbReference>
<proteinExistence type="predicted"/>
<dbReference type="EMBL" id="JAATIP010000218">
    <property type="protein sequence ID" value="KAF4359147.1"/>
    <property type="molecule type" value="Genomic_DNA"/>
</dbReference>
<keyword evidence="1" id="KW-0812">Transmembrane</keyword>
<gene>
    <name evidence="3" type="ORF">F8388_005254</name>
    <name evidence="4" type="ORF">F8388_005256</name>
</gene>
<feature type="domain" description="Pseudouridine synthase I TruA alpha/beta" evidence="2">
    <location>
        <begin position="81"/>
        <end position="121"/>
    </location>
</feature>
<evidence type="ECO:0000313" key="4">
    <source>
        <dbReference type="EMBL" id="KAF4359147.1"/>
    </source>
</evidence>